<dbReference type="CDD" id="cd02440">
    <property type="entry name" value="AdoMet_MTases"/>
    <property type="match status" value="1"/>
</dbReference>
<feature type="binding site" evidence="4">
    <location>
        <position position="346"/>
    </location>
    <ligand>
        <name>S-adenosyl-L-methionine</name>
        <dbReference type="ChEBI" id="CHEBI:59789"/>
    </ligand>
</feature>
<organism evidence="7">
    <name type="scientific">Bacillus thermozeamaize</name>
    <dbReference type="NCBI Taxonomy" id="230954"/>
    <lineage>
        <taxon>Bacteria</taxon>
        <taxon>Bacillati</taxon>
        <taxon>Bacillota</taxon>
        <taxon>Bacilli</taxon>
        <taxon>Bacillales</taxon>
        <taxon>Bacillaceae</taxon>
        <taxon>Bacillus</taxon>
    </lineage>
</organism>
<dbReference type="InterPro" id="IPR030391">
    <property type="entry name" value="MeTrfase_TrmA_CS"/>
</dbReference>
<evidence type="ECO:0000256" key="2">
    <source>
        <dbReference type="ARBA" id="ARBA00022679"/>
    </source>
</evidence>
<dbReference type="FunFam" id="3.40.50.150:FF:000009">
    <property type="entry name" value="23S rRNA (Uracil(1939)-C(5))-methyltransferase RlmD"/>
    <property type="match status" value="1"/>
</dbReference>
<comment type="similarity">
    <text evidence="4">Belongs to the class I-like SAM-binding methyltransferase superfamily. RNA M5U methyltransferase family.</text>
</comment>
<dbReference type="PROSITE" id="PS01231">
    <property type="entry name" value="TRMA_2"/>
    <property type="match status" value="1"/>
</dbReference>
<dbReference type="GO" id="GO:0070041">
    <property type="term" value="F:rRNA (uridine-C5-)-methyltransferase activity"/>
    <property type="evidence" value="ECO:0007669"/>
    <property type="project" value="TreeGrafter"/>
</dbReference>
<dbReference type="InterPro" id="IPR012340">
    <property type="entry name" value="NA-bd_OB-fold"/>
</dbReference>
<name>A0A1Y3PQQ2_9BACI</name>
<feature type="binding site" evidence="4">
    <location>
        <position position="317"/>
    </location>
    <ligand>
        <name>S-adenosyl-L-methionine</name>
        <dbReference type="ChEBI" id="CHEBI:59789"/>
    </ligand>
</feature>
<evidence type="ECO:0000256" key="1">
    <source>
        <dbReference type="ARBA" id="ARBA00022603"/>
    </source>
</evidence>
<sequence length="489" mass="54907">MARHGDELELDIQRLDHKGWGITQVTETESPEHEDGDGNNLGEGSHRKKPRAWTIRVPYTIPGERVRVVVRRGKKRGKKLEAQLLEVLQPHGGRVEPRCAHFSRCGGCTWQHVNYREQLAAKEAYVKSCLQSAGLDERVVKPIAGMERPWYYRNKMEFTFSPEGRLGLHAQGDFRTVIPLDDCLIAGEEMVQAAREVAAWAREHGLRGYDKLVHQGLLRHLMVRQSFATGELMVALFATEPPSPPNSQSANLQHAVDDLVVRLRERCPSLASLLWIVNRGVADKTDVEEMICLFGREYIQDELCGFRYRLKPQTFFQVNPVQAERLVEIALQQGNPQPDERVIDLFCGVGTFSLPFARRAKELVGIEIVEASVEAARQNALENGVDNARFVTADARRGLDQVLAEHPGVDLLLLDPPRSGAGRKVMRKIGRARPKRVVYVSCNPATLAEDCAELLPFGYELVEVRPVDMFPHTAHVECVTLLDRKGAEG</sequence>
<protein>
    <submittedName>
        <fullName evidence="7">23S rRNA (Uracil-5-)-methyltransferase RumA</fullName>
    </submittedName>
</protein>
<feature type="binding site" evidence="4">
    <location>
        <position position="415"/>
    </location>
    <ligand>
        <name>S-adenosyl-L-methionine</name>
        <dbReference type="ChEBI" id="CHEBI:59789"/>
    </ligand>
</feature>
<feature type="binding site" evidence="4">
    <location>
        <position position="367"/>
    </location>
    <ligand>
        <name>S-adenosyl-L-methionine</name>
        <dbReference type="ChEBI" id="CHEBI:59789"/>
    </ligand>
</feature>
<evidence type="ECO:0000256" key="4">
    <source>
        <dbReference type="PROSITE-ProRule" id="PRU01024"/>
    </source>
</evidence>
<keyword evidence="2 4" id="KW-0808">Transferase</keyword>
<dbReference type="NCBIfam" id="TIGR00479">
    <property type="entry name" value="rumA"/>
    <property type="match status" value="1"/>
</dbReference>
<dbReference type="PANTHER" id="PTHR11061:SF30">
    <property type="entry name" value="TRNA (URACIL(54)-C(5))-METHYLTRANSFERASE"/>
    <property type="match status" value="1"/>
</dbReference>
<feature type="region of interest" description="Disordered" evidence="6">
    <location>
        <begin position="21"/>
        <end position="49"/>
    </location>
</feature>
<dbReference type="GO" id="GO:0070475">
    <property type="term" value="P:rRNA base methylation"/>
    <property type="evidence" value="ECO:0007669"/>
    <property type="project" value="TreeGrafter"/>
</dbReference>
<dbReference type="InterPro" id="IPR010280">
    <property type="entry name" value="U5_MeTrfase_fam"/>
</dbReference>
<keyword evidence="1 4" id="KW-0489">Methyltransferase</keyword>
<dbReference type="PROSITE" id="PS01230">
    <property type="entry name" value="TRMA_1"/>
    <property type="match status" value="1"/>
</dbReference>
<evidence type="ECO:0000256" key="3">
    <source>
        <dbReference type="ARBA" id="ARBA00022691"/>
    </source>
</evidence>
<comment type="caution">
    <text evidence="7">The sequence shown here is derived from an EMBL/GenBank/DDBJ whole genome shotgun (WGS) entry which is preliminary data.</text>
</comment>
<gene>
    <name evidence="7" type="ORF">BAA01_01080</name>
</gene>
<dbReference type="Proteomes" id="UP000196475">
    <property type="component" value="Unassembled WGS sequence"/>
</dbReference>
<dbReference type="Gene3D" id="3.40.50.150">
    <property type="entry name" value="Vaccinia Virus protein VP39"/>
    <property type="match status" value="1"/>
</dbReference>
<dbReference type="InterPro" id="IPR029063">
    <property type="entry name" value="SAM-dependent_MTases_sf"/>
</dbReference>
<feature type="active site" description="Nucleophile" evidence="4">
    <location>
        <position position="442"/>
    </location>
</feature>
<dbReference type="PROSITE" id="PS51687">
    <property type="entry name" value="SAM_MT_RNA_M5U"/>
    <property type="match status" value="1"/>
</dbReference>
<proteinExistence type="inferred from homology"/>
<dbReference type="Gene3D" id="2.40.50.1070">
    <property type="match status" value="1"/>
</dbReference>
<dbReference type="Gene3D" id="2.40.50.140">
    <property type="entry name" value="Nucleic acid-binding proteins"/>
    <property type="match status" value="1"/>
</dbReference>
<reference evidence="7" key="1">
    <citation type="submission" date="2016-06" db="EMBL/GenBank/DDBJ databases">
        <authorList>
            <person name="Kjaerup R.B."/>
            <person name="Dalgaard T.S."/>
            <person name="Juul-Madsen H.R."/>
        </authorList>
    </citation>
    <scope>NUCLEOTIDE SEQUENCE [LARGE SCALE GENOMIC DNA]</scope>
    <source>
        <strain evidence="7">ZCTH02-B2</strain>
    </source>
</reference>
<feature type="active site" evidence="5">
    <location>
        <position position="442"/>
    </location>
</feature>
<dbReference type="InterPro" id="IPR030390">
    <property type="entry name" value="MeTrfase_TrmA_AS"/>
</dbReference>
<dbReference type="AlphaFoldDB" id="A0A1Y3PQQ2"/>
<dbReference type="EMBL" id="LZRT01000061">
    <property type="protein sequence ID" value="OUM88446.1"/>
    <property type="molecule type" value="Genomic_DNA"/>
</dbReference>
<dbReference type="PANTHER" id="PTHR11061">
    <property type="entry name" value="RNA M5U METHYLTRANSFERASE"/>
    <property type="match status" value="1"/>
</dbReference>
<evidence type="ECO:0000256" key="5">
    <source>
        <dbReference type="PROSITE-ProRule" id="PRU10015"/>
    </source>
</evidence>
<evidence type="ECO:0000313" key="7">
    <source>
        <dbReference type="EMBL" id="OUM88446.1"/>
    </source>
</evidence>
<dbReference type="SUPFAM" id="SSF53335">
    <property type="entry name" value="S-adenosyl-L-methionine-dependent methyltransferases"/>
    <property type="match status" value="1"/>
</dbReference>
<dbReference type="Pfam" id="PF05958">
    <property type="entry name" value="tRNA_U5-meth_tr"/>
    <property type="match status" value="1"/>
</dbReference>
<accession>A0A1Y3PQQ2</accession>
<evidence type="ECO:0000256" key="6">
    <source>
        <dbReference type="SAM" id="MobiDB-lite"/>
    </source>
</evidence>
<keyword evidence="3 4" id="KW-0949">S-adenosyl-L-methionine</keyword>